<feature type="compositionally biased region" description="Acidic residues" evidence="1">
    <location>
        <begin position="107"/>
        <end position="131"/>
    </location>
</feature>
<evidence type="ECO:0000256" key="1">
    <source>
        <dbReference type="SAM" id="MobiDB-lite"/>
    </source>
</evidence>
<feature type="compositionally biased region" description="Low complexity" evidence="1">
    <location>
        <begin position="55"/>
        <end position="68"/>
    </location>
</feature>
<gene>
    <name evidence="2" type="ORF">QYF61_025720</name>
</gene>
<organism evidence="2 3">
    <name type="scientific">Mycteria americana</name>
    <name type="common">Wood stork</name>
    <dbReference type="NCBI Taxonomy" id="33587"/>
    <lineage>
        <taxon>Eukaryota</taxon>
        <taxon>Metazoa</taxon>
        <taxon>Chordata</taxon>
        <taxon>Craniata</taxon>
        <taxon>Vertebrata</taxon>
        <taxon>Euteleostomi</taxon>
        <taxon>Archelosauria</taxon>
        <taxon>Archosauria</taxon>
        <taxon>Dinosauria</taxon>
        <taxon>Saurischia</taxon>
        <taxon>Theropoda</taxon>
        <taxon>Coelurosauria</taxon>
        <taxon>Aves</taxon>
        <taxon>Neognathae</taxon>
        <taxon>Neoaves</taxon>
        <taxon>Aequornithes</taxon>
        <taxon>Ciconiiformes</taxon>
        <taxon>Ciconiidae</taxon>
        <taxon>Mycteria</taxon>
    </lineage>
</organism>
<keyword evidence="3" id="KW-1185">Reference proteome</keyword>
<feature type="compositionally biased region" description="Polar residues" evidence="1">
    <location>
        <begin position="70"/>
        <end position="85"/>
    </location>
</feature>
<evidence type="ECO:0000313" key="2">
    <source>
        <dbReference type="EMBL" id="KAK4825259.1"/>
    </source>
</evidence>
<evidence type="ECO:0000313" key="3">
    <source>
        <dbReference type="Proteomes" id="UP001333110"/>
    </source>
</evidence>
<sequence>MVWGDRGKGLTEVQIDNMRSSSLISQRKTFYLSEDLGLSKRLLYMLSMTPYGTVAAPAPPATGTAAAPDNSVTSTAVQTRNQPVSVSVAPIHKKKSWKRKSARLEREDEGAEPSQGEEEEEEELINETETT</sequence>
<dbReference type="AlphaFoldDB" id="A0AAN7RYD7"/>
<dbReference type="Proteomes" id="UP001333110">
    <property type="component" value="Unassembled WGS sequence"/>
</dbReference>
<feature type="region of interest" description="Disordered" evidence="1">
    <location>
        <begin position="55"/>
        <end position="131"/>
    </location>
</feature>
<protein>
    <submittedName>
        <fullName evidence="2">Uncharacterized protein</fullName>
    </submittedName>
</protein>
<comment type="caution">
    <text evidence="2">The sequence shown here is derived from an EMBL/GenBank/DDBJ whole genome shotgun (WGS) entry which is preliminary data.</text>
</comment>
<proteinExistence type="predicted"/>
<feature type="compositionally biased region" description="Basic residues" evidence="1">
    <location>
        <begin position="91"/>
        <end position="101"/>
    </location>
</feature>
<accession>A0AAN7RYD7</accession>
<dbReference type="EMBL" id="JAUNZN010000003">
    <property type="protein sequence ID" value="KAK4825259.1"/>
    <property type="molecule type" value="Genomic_DNA"/>
</dbReference>
<reference evidence="2 3" key="1">
    <citation type="journal article" date="2023" name="J. Hered.">
        <title>Chromosome-level genome of the wood stork (Mycteria americana) provides insight into avian chromosome evolution.</title>
        <authorList>
            <person name="Flamio R. Jr."/>
            <person name="Ramstad K.M."/>
        </authorList>
    </citation>
    <scope>NUCLEOTIDE SEQUENCE [LARGE SCALE GENOMIC DNA]</scope>
    <source>
        <strain evidence="2">JAX WOST 10</strain>
    </source>
</reference>
<name>A0AAN7RYD7_MYCAM</name>